<reference evidence="1" key="1">
    <citation type="submission" date="2022-10" db="EMBL/GenBank/DDBJ databases">
        <title>The WGS of Solirubrobacter ginsenosidimutans DSM 21036.</title>
        <authorList>
            <person name="Jiang Z."/>
        </authorList>
    </citation>
    <scope>NUCLEOTIDE SEQUENCE</scope>
    <source>
        <strain evidence="1">DSM 21036</strain>
    </source>
</reference>
<dbReference type="Proteomes" id="UP001149140">
    <property type="component" value="Unassembled WGS sequence"/>
</dbReference>
<protein>
    <submittedName>
        <fullName evidence="1">Uncharacterized protein</fullName>
    </submittedName>
</protein>
<evidence type="ECO:0000313" key="2">
    <source>
        <dbReference type="Proteomes" id="UP001149140"/>
    </source>
</evidence>
<comment type="caution">
    <text evidence="1">The sequence shown here is derived from an EMBL/GenBank/DDBJ whole genome shotgun (WGS) entry which is preliminary data.</text>
</comment>
<keyword evidence="2" id="KW-1185">Reference proteome</keyword>
<gene>
    <name evidence="1" type="ORF">OM076_13650</name>
</gene>
<dbReference type="AlphaFoldDB" id="A0A9X3MTU1"/>
<dbReference type="Pfam" id="PF18163">
    <property type="entry name" value="LD_cluster2"/>
    <property type="match status" value="1"/>
</dbReference>
<proteinExistence type="predicted"/>
<accession>A0A9X3MTU1</accession>
<name>A0A9X3MTU1_9ACTN</name>
<organism evidence="1 2">
    <name type="scientific">Solirubrobacter ginsenosidimutans</name>
    <dbReference type="NCBI Taxonomy" id="490573"/>
    <lineage>
        <taxon>Bacteria</taxon>
        <taxon>Bacillati</taxon>
        <taxon>Actinomycetota</taxon>
        <taxon>Thermoleophilia</taxon>
        <taxon>Solirubrobacterales</taxon>
        <taxon>Solirubrobacteraceae</taxon>
        <taxon>Solirubrobacter</taxon>
    </lineage>
</organism>
<dbReference type="RefSeq" id="WP_270040520.1">
    <property type="nucleotide sequence ID" value="NZ_JAPDOD010000011.1"/>
</dbReference>
<sequence length="143" mass="15756">MQQYLAWPIYHRRRQADLTLMQHAKVTPVPPPFEHVPDPATFRHDASPELEGFGGCAGCRADVVRGATPAQLTLAYQVEHTPGYGDLVDRLGDIDYASLLDTIRRHRDTSVPNGLTPEENGQLLGDLPSTFTAELPTLAVARQ</sequence>
<dbReference type="EMBL" id="JAPDOD010000011">
    <property type="protein sequence ID" value="MDA0161317.1"/>
    <property type="molecule type" value="Genomic_DNA"/>
</dbReference>
<dbReference type="InterPro" id="IPR041160">
    <property type="entry name" value="LD_cluster2"/>
</dbReference>
<evidence type="ECO:0000313" key="1">
    <source>
        <dbReference type="EMBL" id="MDA0161317.1"/>
    </source>
</evidence>